<accession>A0AAW0RIZ5</accession>
<protein>
    <submittedName>
        <fullName evidence="1">Uncharacterized protein</fullName>
    </submittedName>
</protein>
<gene>
    <name evidence="1" type="ORF">G3M48_009665</name>
</gene>
<proteinExistence type="predicted"/>
<sequence length="408" mass="45061">MSYNQPEVTILIIGHHKLYSSADDLFQSLNNVCDGVKVQVEKCDYNEAPLKLKTGVPKIICTADERRSLDLHLVFDEDKPNQMTEKGRKPASLSQSATATYEIIGGNSGNADFILKNNKSSIKKMAYDDKVVKLEPRLNSILATAQRSNSVIIHASSDSVELVLELVKRLAEGMSPNLVLQPEEFFYAEYAPHGVPFDENERPSMMEGLKCACTPGMRVCAISTENESEAKFVEDMLEGKLGEVSFFKVETKETRGAQSYNYSCSSSALSRDWQALQAVCPAQASGQASECDAISVSIVSSVWYGRTLTPVALDIVTLRGGGSVFATFTYCVRFPPAFLHRAFKFGFNDERNEWGKVTLGAVFAAHTGCSADNWQGDIVKKDRYDLVGQALDSVIKKLEDKRFPVKKN</sequence>
<evidence type="ECO:0000313" key="2">
    <source>
        <dbReference type="Proteomes" id="UP001397290"/>
    </source>
</evidence>
<dbReference type="EMBL" id="JAAHCF010000801">
    <property type="protein sequence ID" value="KAK8141936.1"/>
    <property type="molecule type" value="Genomic_DNA"/>
</dbReference>
<name>A0AAW0RIZ5_9HYPO</name>
<dbReference type="Proteomes" id="UP001397290">
    <property type="component" value="Unassembled WGS sequence"/>
</dbReference>
<comment type="caution">
    <text evidence="1">The sequence shown here is derived from an EMBL/GenBank/DDBJ whole genome shotgun (WGS) entry which is preliminary data.</text>
</comment>
<evidence type="ECO:0000313" key="1">
    <source>
        <dbReference type="EMBL" id="KAK8141936.1"/>
    </source>
</evidence>
<reference evidence="1 2" key="1">
    <citation type="submission" date="2020-02" db="EMBL/GenBank/DDBJ databases">
        <title>Comparative genomics of the hypocrealean fungal genus Beauvera.</title>
        <authorList>
            <person name="Showalter D.N."/>
            <person name="Bushley K.E."/>
            <person name="Rehner S.A."/>
        </authorList>
    </citation>
    <scope>NUCLEOTIDE SEQUENCE [LARGE SCALE GENOMIC DNA]</scope>
    <source>
        <strain evidence="1 2">ARSEF4384</strain>
    </source>
</reference>
<dbReference type="AlphaFoldDB" id="A0AAW0RIZ5"/>
<keyword evidence="2" id="KW-1185">Reference proteome</keyword>
<organism evidence="1 2">
    <name type="scientific">Beauveria asiatica</name>
    <dbReference type="NCBI Taxonomy" id="1069075"/>
    <lineage>
        <taxon>Eukaryota</taxon>
        <taxon>Fungi</taxon>
        <taxon>Dikarya</taxon>
        <taxon>Ascomycota</taxon>
        <taxon>Pezizomycotina</taxon>
        <taxon>Sordariomycetes</taxon>
        <taxon>Hypocreomycetidae</taxon>
        <taxon>Hypocreales</taxon>
        <taxon>Cordycipitaceae</taxon>
        <taxon>Beauveria</taxon>
    </lineage>
</organism>